<evidence type="ECO:0000313" key="2">
    <source>
        <dbReference type="Proteomes" id="UP000617951"/>
    </source>
</evidence>
<dbReference type="RefSeq" id="WP_249279943.1">
    <property type="nucleotide sequence ID" value="NZ_JACRSS010000001.1"/>
</dbReference>
<comment type="caution">
    <text evidence="1">The sequence shown here is derived from an EMBL/GenBank/DDBJ whole genome shotgun (WGS) entry which is preliminary data.</text>
</comment>
<accession>A0A926DJD2</accession>
<gene>
    <name evidence="1" type="ORF">H8693_04400</name>
</gene>
<dbReference type="EMBL" id="JACRSS010000001">
    <property type="protein sequence ID" value="MBC8538170.1"/>
    <property type="molecule type" value="Genomic_DNA"/>
</dbReference>
<name>A0A926DJD2_9FIRM</name>
<proteinExistence type="predicted"/>
<keyword evidence="2" id="KW-1185">Reference proteome</keyword>
<sequence length="491" mass="56141">MPYKTLSFQFETLTRAKREMLHQAMEAYSDGLESVLRGLLERVEAEPAKTKNGYLKMMDRKILAPLNEKGLEPFKDAIKLDAAMILTTYAGRRRRGKTVRYPSVRVYDEELDALVRRESFSKKEYGAALAKLRRLHPLFFCRYDRGRDYSLLRDTKSGRIYAKLYLYNRQNAILVHPERGRELCYLPQETETLQSGKKQRYLLLPLRIGPWQERHLEDIRQGRAIPKSAELSEENGRFALHIRLWYEPAVPLACPNTLGVSRGIRDMLAYAVLDARGQTIEEGTLRREDPQRRSRLHALSGEVLRLAERYRCRILMANLVTRSDALSALAAPGMRVGEYNALIQMIAQKAPAYGLEAPVIVSGNGIFSRCPACQEMRRASVFQGNFICVKCGYSHALETLGAVNLAGALKRYGKKKIPVTVRQEQGRIVFCNPRWGIDFTCEETAEALDHFLRYAAEYVKAMAGGRNAREKSFIKQLEGRELSQCFQYIEV</sequence>
<dbReference type="AlphaFoldDB" id="A0A926DJD2"/>
<evidence type="ECO:0008006" key="3">
    <source>
        <dbReference type="Google" id="ProtNLM"/>
    </source>
</evidence>
<reference evidence="1" key="1">
    <citation type="submission" date="2020-08" db="EMBL/GenBank/DDBJ databases">
        <title>Genome public.</title>
        <authorList>
            <person name="Liu C."/>
            <person name="Sun Q."/>
        </authorList>
    </citation>
    <scope>NUCLEOTIDE SEQUENCE</scope>
    <source>
        <strain evidence="1">NSJ-63</strain>
    </source>
</reference>
<organism evidence="1 2">
    <name type="scientific">Guopingia tenuis</name>
    <dbReference type="NCBI Taxonomy" id="2763656"/>
    <lineage>
        <taxon>Bacteria</taxon>
        <taxon>Bacillati</taxon>
        <taxon>Bacillota</taxon>
        <taxon>Clostridia</taxon>
        <taxon>Christensenellales</taxon>
        <taxon>Christensenellaceae</taxon>
        <taxon>Guopingia</taxon>
    </lineage>
</organism>
<protein>
    <recommendedName>
        <fullName evidence="3">Transposase</fullName>
    </recommendedName>
</protein>
<dbReference type="Proteomes" id="UP000617951">
    <property type="component" value="Unassembled WGS sequence"/>
</dbReference>
<evidence type="ECO:0000313" key="1">
    <source>
        <dbReference type="EMBL" id="MBC8538170.1"/>
    </source>
</evidence>